<keyword evidence="4" id="KW-1185">Reference proteome</keyword>
<dbReference type="SUPFAM" id="SSF51905">
    <property type="entry name" value="FAD/NAD(P)-binding domain"/>
    <property type="match status" value="1"/>
</dbReference>
<protein>
    <submittedName>
        <fullName evidence="3">FAD-dependent catabolic D-arginine dehydrogenase DauA</fullName>
    </submittedName>
</protein>
<evidence type="ECO:0000313" key="3">
    <source>
        <dbReference type="EMBL" id="GAA0608190.1"/>
    </source>
</evidence>
<gene>
    <name evidence="3" type="primary">dauA</name>
    <name evidence="3" type="ORF">GCM10009416_51230</name>
</gene>
<evidence type="ECO:0000256" key="1">
    <source>
        <dbReference type="ARBA" id="ARBA00023002"/>
    </source>
</evidence>
<dbReference type="Gene3D" id="3.50.50.60">
    <property type="entry name" value="FAD/NAD(P)-binding domain"/>
    <property type="match status" value="1"/>
</dbReference>
<feature type="domain" description="FAD dependent oxidoreductase" evidence="2">
    <location>
        <begin position="8"/>
        <end position="348"/>
    </location>
</feature>
<dbReference type="PANTHER" id="PTHR13847">
    <property type="entry name" value="SARCOSINE DEHYDROGENASE-RELATED"/>
    <property type="match status" value="1"/>
</dbReference>
<evidence type="ECO:0000259" key="2">
    <source>
        <dbReference type="Pfam" id="PF01266"/>
    </source>
</evidence>
<dbReference type="Gene3D" id="3.30.9.10">
    <property type="entry name" value="D-Amino Acid Oxidase, subunit A, domain 2"/>
    <property type="match status" value="1"/>
</dbReference>
<keyword evidence="1" id="KW-0560">Oxidoreductase</keyword>
<comment type="caution">
    <text evidence="3">The sequence shown here is derived from an EMBL/GenBank/DDBJ whole genome shotgun (WGS) entry which is preliminary data.</text>
</comment>
<accession>A0ABN1GBV0</accession>
<dbReference type="PANTHER" id="PTHR13847:SF287">
    <property type="entry name" value="FAD-DEPENDENT OXIDOREDUCTASE DOMAIN-CONTAINING PROTEIN 1"/>
    <property type="match status" value="1"/>
</dbReference>
<dbReference type="InterPro" id="IPR036188">
    <property type="entry name" value="FAD/NAD-bd_sf"/>
</dbReference>
<dbReference type="RefSeq" id="WP_343898319.1">
    <property type="nucleotide sequence ID" value="NZ_BAAAFZ010000125.1"/>
</dbReference>
<dbReference type="Pfam" id="PF01266">
    <property type="entry name" value="DAO"/>
    <property type="match status" value="1"/>
</dbReference>
<proteinExistence type="predicted"/>
<reference evidence="3 4" key="1">
    <citation type="journal article" date="2019" name="Int. J. Syst. Evol. Microbiol.">
        <title>The Global Catalogue of Microorganisms (GCM) 10K type strain sequencing project: providing services to taxonomists for standard genome sequencing and annotation.</title>
        <authorList>
            <consortium name="The Broad Institute Genomics Platform"/>
            <consortium name="The Broad Institute Genome Sequencing Center for Infectious Disease"/>
            <person name="Wu L."/>
            <person name="Ma J."/>
        </authorList>
    </citation>
    <scope>NUCLEOTIDE SEQUENCE [LARGE SCALE GENOMIC DNA]</scope>
    <source>
        <strain evidence="3 4">JCM 9933</strain>
    </source>
</reference>
<name>A0ABN1GBV0_9PROT</name>
<evidence type="ECO:0000313" key="4">
    <source>
        <dbReference type="Proteomes" id="UP001501588"/>
    </source>
</evidence>
<dbReference type="Proteomes" id="UP001501588">
    <property type="component" value="Unassembled WGS sequence"/>
</dbReference>
<dbReference type="EMBL" id="BAAAFZ010000125">
    <property type="protein sequence ID" value="GAA0608190.1"/>
    <property type="molecule type" value="Genomic_DNA"/>
</dbReference>
<organism evidence="3 4">
    <name type="scientific">Craurococcus roseus</name>
    <dbReference type="NCBI Taxonomy" id="77585"/>
    <lineage>
        <taxon>Bacteria</taxon>
        <taxon>Pseudomonadati</taxon>
        <taxon>Pseudomonadota</taxon>
        <taxon>Alphaproteobacteria</taxon>
        <taxon>Acetobacterales</taxon>
        <taxon>Acetobacteraceae</taxon>
        <taxon>Craurococcus</taxon>
    </lineage>
</organism>
<sequence length="371" mass="38943">MTDTHSADALVIGAGIGGATAAAHLAAAGRRTILLEAEESAGYHTTGRSAAIWVRNYGSPDARILTAASRDFFLAPPPGFSDAPLARPRAVVHLAPPEQAARLEAMMREAPDMRPIDLDSVHAAVPPLRRGYAALAAVEEDCFDMDVAALHAGFLRQAAANGGRLALRHRAGRVWREGGRWRAEGTGGAVFAAPVLVNAAGAWGDEVARLAGLAPIGLQPKRRTACIIDPGPHDCAGWPLLGDAAHTWYVRPEARRKLMVSPADETDDAPGDAQADELDVAVAVDRMQRALDIPVSRIEHRWAGLRTFTPDRGLAIGPGSEPGFFWMVGQGGYGIQTAPAAGRLLAALVEGRAPHADIAAAAPLADPGRFA</sequence>
<dbReference type="InterPro" id="IPR006076">
    <property type="entry name" value="FAD-dep_OxRdtase"/>
</dbReference>